<gene>
    <name evidence="3" type="ORF">DS835_05135</name>
</gene>
<comment type="caution">
    <text evidence="3">The sequence shown here is derived from an EMBL/GenBank/DDBJ whole genome shotgun (WGS) entry which is preliminary data.</text>
</comment>
<name>A0A396SSM3_9LACO</name>
<dbReference type="Gene3D" id="3.30.720.160">
    <property type="entry name" value="Bifunctional DNA primase/polymerase, N-terminal"/>
    <property type="match status" value="1"/>
</dbReference>
<dbReference type="InterPro" id="IPR015330">
    <property type="entry name" value="DNA_primase/pol_bifunc_N"/>
</dbReference>
<dbReference type="SMART" id="SM00943">
    <property type="entry name" value="Prim-Pol"/>
    <property type="match status" value="1"/>
</dbReference>
<organism evidence="3 4">
    <name type="scientific">Lactobacillus bombicola</name>
    <dbReference type="NCBI Taxonomy" id="1505723"/>
    <lineage>
        <taxon>Bacteria</taxon>
        <taxon>Bacillati</taxon>
        <taxon>Bacillota</taxon>
        <taxon>Bacilli</taxon>
        <taxon>Lactobacillales</taxon>
        <taxon>Lactobacillaceae</taxon>
        <taxon>Lactobacillus</taxon>
    </lineage>
</organism>
<dbReference type="EMBL" id="QOCV01000006">
    <property type="protein sequence ID" value="RHW54434.1"/>
    <property type="molecule type" value="Genomic_DNA"/>
</dbReference>
<dbReference type="SUPFAM" id="SSF56747">
    <property type="entry name" value="Prim-pol domain"/>
    <property type="match status" value="1"/>
</dbReference>
<feature type="domain" description="Primase C-terminal 1" evidence="1">
    <location>
        <begin position="191"/>
        <end position="256"/>
    </location>
</feature>
<dbReference type="InterPro" id="IPR014820">
    <property type="entry name" value="PriCT_1"/>
</dbReference>
<evidence type="ECO:0000313" key="4">
    <source>
        <dbReference type="Proteomes" id="UP000265862"/>
    </source>
</evidence>
<evidence type="ECO:0000313" key="3">
    <source>
        <dbReference type="EMBL" id="RHW54434.1"/>
    </source>
</evidence>
<dbReference type="Proteomes" id="UP000265862">
    <property type="component" value="Unassembled WGS sequence"/>
</dbReference>
<dbReference type="SMART" id="SM00942">
    <property type="entry name" value="PriCT_1"/>
    <property type="match status" value="1"/>
</dbReference>
<protein>
    <submittedName>
        <fullName evidence="3">DNA primase</fullName>
    </submittedName>
</protein>
<accession>A0A396SSM3</accession>
<evidence type="ECO:0000259" key="2">
    <source>
        <dbReference type="SMART" id="SM00943"/>
    </source>
</evidence>
<sequence>MLVNYAIKYAEHGFSVIPIGQNKRPLIKFADRPPLTVEQIKQIWAKYPNANIALKTEQFFVIDVDCHGNNVDGLNSIRELNHPEWFKDTLTEKTANNGPHFFFKKPKNFNISQNIGFLPSVDLKAHPNNYIVVAPSQINGKPYQWLNHYPIKAAPQGLIRLIQSKQQAKGTFYTTNYTNSNKTKTAQLFEMITNGLGDVGNRNDTLTSFIGSLLFRGVDPYSAAELARIANEHTPDPLPEKEVIKTVNSVAKKENRRC</sequence>
<proteinExistence type="predicted"/>
<reference evidence="3 4" key="1">
    <citation type="submission" date="2018-07" db="EMBL/GenBank/DDBJ databases">
        <title>Genome sequences of six Lactobacillus spp. isolated from bumble bee guts.</title>
        <authorList>
            <person name="Motta E.V.S."/>
            <person name="Moran N.A."/>
        </authorList>
    </citation>
    <scope>NUCLEOTIDE SEQUENCE [LARGE SCALE GENOMIC DNA]</scope>
    <source>
        <strain evidence="3 4">OCC3</strain>
    </source>
</reference>
<dbReference type="Pfam" id="PF09250">
    <property type="entry name" value="Prim-Pol"/>
    <property type="match status" value="1"/>
</dbReference>
<evidence type="ECO:0000259" key="1">
    <source>
        <dbReference type="SMART" id="SM00942"/>
    </source>
</evidence>
<dbReference type="AlphaFoldDB" id="A0A396SSM3"/>
<feature type="domain" description="DNA primase/polymerase bifunctional N-terminal" evidence="2">
    <location>
        <begin position="6"/>
        <end position="158"/>
    </location>
</feature>
<dbReference type="RefSeq" id="WP_118898016.1">
    <property type="nucleotide sequence ID" value="NZ_QOCV01000006.1"/>
</dbReference>
<dbReference type="CDD" id="cd04859">
    <property type="entry name" value="Prim_Pol"/>
    <property type="match status" value="1"/>
</dbReference>
<dbReference type="Pfam" id="PF08708">
    <property type="entry name" value="PriCT_1"/>
    <property type="match status" value="1"/>
</dbReference>